<keyword evidence="3" id="KW-1185">Reference proteome</keyword>
<sequence>MLLRANDSILIVVDMQARLVPAVAHSEEVTGRVAFMLQVARRLDVPVILTEQYPDGLGGTVEAVRTQAPDSPVVEKMNFSAMREPDFARRLSALRRRQAVICGAETHVCVMQTAAETATTGFDTFVVADACGSRRDSDKRAGLERLARHGIEAVTSEMVAFEWLHRAGTDAFRDVIKLIR</sequence>
<evidence type="ECO:0000313" key="2">
    <source>
        <dbReference type="EMBL" id="RDD60756.1"/>
    </source>
</evidence>
<dbReference type="Gene3D" id="3.40.50.850">
    <property type="entry name" value="Isochorismatase-like"/>
    <property type="match status" value="1"/>
</dbReference>
<evidence type="ECO:0000313" key="3">
    <source>
        <dbReference type="Proteomes" id="UP000253941"/>
    </source>
</evidence>
<comment type="caution">
    <text evidence="2">The sequence shown here is derived from an EMBL/GenBank/DDBJ whole genome shotgun (WGS) entry which is preliminary data.</text>
</comment>
<dbReference type="Pfam" id="PF00857">
    <property type="entry name" value="Isochorismatase"/>
    <property type="match status" value="1"/>
</dbReference>
<evidence type="ECO:0000259" key="1">
    <source>
        <dbReference type="Pfam" id="PF00857"/>
    </source>
</evidence>
<feature type="domain" description="Isochorismatase-like" evidence="1">
    <location>
        <begin position="8"/>
        <end position="157"/>
    </location>
</feature>
<dbReference type="InterPro" id="IPR000868">
    <property type="entry name" value="Isochorismatase-like_dom"/>
</dbReference>
<protein>
    <submittedName>
        <fullName evidence="2">Isochorismatase family protein</fullName>
    </submittedName>
</protein>
<dbReference type="PANTHER" id="PTHR14119">
    <property type="entry name" value="HYDROLASE"/>
    <property type="match status" value="1"/>
</dbReference>
<dbReference type="AlphaFoldDB" id="A0A369TCW9"/>
<dbReference type="InterPro" id="IPR036380">
    <property type="entry name" value="Isochorismatase-like_sf"/>
</dbReference>
<accession>A0A369TCW9</accession>
<dbReference type="SUPFAM" id="SSF52499">
    <property type="entry name" value="Isochorismatase-like hydrolases"/>
    <property type="match status" value="1"/>
</dbReference>
<dbReference type="PANTHER" id="PTHR14119:SF3">
    <property type="entry name" value="ISOCHORISMATASE DOMAIN-CONTAINING PROTEIN 2"/>
    <property type="match status" value="1"/>
</dbReference>
<dbReference type="InterPro" id="IPR050993">
    <property type="entry name" value="Isochorismatase_domain"/>
</dbReference>
<organism evidence="2 3">
    <name type="scientific">Ferruginivarius sediminum</name>
    <dbReference type="NCBI Taxonomy" id="2661937"/>
    <lineage>
        <taxon>Bacteria</taxon>
        <taxon>Pseudomonadati</taxon>
        <taxon>Pseudomonadota</taxon>
        <taxon>Alphaproteobacteria</taxon>
        <taxon>Rhodospirillales</taxon>
        <taxon>Rhodospirillaceae</taxon>
        <taxon>Ferruginivarius</taxon>
    </lineage>
</organism>
<dbReference type="EMBL" id="QPMH01000020">
    <property type="protein sequence ID" value="RDD60756.1"/>
    <property type="molecule type" value="Genomic_DNA"/>
</dbReference>
<reference evidence="2 3" key="1">
    <citation type="submission" date="2018-07" db="EMBL/GenBank/DDBJ databases">
        <title>Venubactetium sediminum gen. nov., sp. nov., isolated from a marine solar saltern.</title>
        <authorList>
            <person name="Wang S."/>
        </authorList>
    </citation>
    <scope>NUCLEOTIDE SEQUENCE [LARGE SCALE GENOMIC DNA]</scope>
    <source>
        <strain evidence="2 3">WD2A32</strain>
    </source>
</reference>
<proteinExistence type="predicted"/>
<dbReference type="RefSeq" id="WP_114583284.1">
    <property type="nucleotide sequence ID" value="NZ_QPMH01000020.1"/>
</dbReference>
<name>A0A369TCW9_9PROT</name>
<dbReference type="Proteomes" id="UP000253941">
    <property type="component" value="Unassembled WGS sequence"/>
</dbReference>
<gene>
    <name evidence="2" type="ORF">DRB17_16280</name>
</gene>